<gene>
    <name evidence="1" type="ORF">MILVUS5_LOCUS27629</name>
</gene>
<proteinExistence type="predicted"/>
<organism evidence="1 2">
    <name type="scientific">Trifolium pratense</name>
    <name type="common">Red clover</name>
    <dbReference type="NCBI Taxonomy" id="57577"/>
    <lineage>
        <taxon>Eukaryota</taxon>
        <taxon>Viridiplantae</taxon>
        <taxon>Streptophyta</taxon>
        <taxon>Embryophyta</taxon>
        <taxon>Tracheophyta</taxon>
        <taxon>Spermatophyta</taxon>
        <taxon>Magnoliopsida</taxon>
        <taxon>eudicotyledons</taxon>
        <taxon>Gunneridae</taxon>
        <taxon>Pentapetalae</taxon>
        <taxon>rosids</taxon>
        <taxon>fabids</taxon>
        <taxon>Fabales</taxon>
        <taxon>Fabaceae</taxon>
        <taxon>Papilionoideae</taxon>
        <taxon>50 kb inversion clade</taxon>
        <taxon>NPAAA clade</taxon>
        <taxon>Hologalegina</taxon>
        <taxon>IRL clade</taxon>
        <taxon>Trifolieae</taxon>
        <taxon>Trifolium</taxon>
    </lineage>
</organism>
<keyword evidence="2" id="KW-1185">Reference proteome</keyword>
<evidence type="ECO:0000313" key="2">
    <source>
        <dbReference type="Proteomes" id="UP001177021"/>
    </source>
</evidence>
<accession>A0ACB0L0C4</accession>
<comment type="caution">
    <text evidence="1">The sequence shown here is derived from an EMBL/GenBank/DDBJ whole genome shotgun (WGS) entry which is preliminary data.</text>
</comment>
<name>A0ACB0L0C4_TRIPR</name>
<dbReference type="EMBL" id="CASHSV030000409">
    <property type="protein sequence ID" value="CAJ2662005.1"/>
    <property type="molecule type" value="Genomic_DNA"/>
</dbReference>
<protein>
    <submittedName>
        <fullName evidence="1">Uncharacterized protein</fullName>
    </submittedName>
</protein>
<evidence type="ECO:0000313" key="1">
    <source>
        <dbReference type="EMBL" id="CAJ2662005.1"/>
    </source>
</evidence>
<sequence length="67" mass="7433">MLTRYLPSPMSKVANVSCGKEKVVGSRRRVDVRWKEPQRDWICRNTDGALLCGVTCCGGVFRDSSGV</sequence>
<reference evidence="1" key="1">
    <citation type="submission" date="2023-10" db="EMBL/GenBank/DDBJ databases">
        <authorList>
            <person name="Rodriguez Cubillos JULIANA M."/>
            <person name="De Vega J."/>
        </authorList>
    </citation>
    <scope>NUCLEOTIDE SEQUENCE</scope>
</reference>
<dbReference type="Proteomes" id="UP001177021">
    <property type="component" value="Unassembled WGS sequence"/>
</dbReference>